<sequence>MISNLRTIGFRWISGRLAHLGRQCYPLNFPISTAKGRGQTVDSVPIRSCLRHHSSVRPGRLRASQPSPTVRRTVKTLDSRALSLSDMVDFSGTKWPYVSFGGPRFTPLFYKVTGSVKGGTAEYHPFPPASKGFLYFHRKPGRESNIFSGEIRFRVVVNSSDSEFSADKLFADGHDLLDLSGLAPWRIHMVNLFVSKVYEPIRDLLAHQGFITSEQVSQGKRVVSETGWTRAPAQERILENMTDEFVLSFPPGRITLTFPRSDAIAQYVLSPCMGLYEKGLSDGSQSEPRQYHGNAIVRFELARVPLRKGGNEHIAMVLRVLRLPSPDQQGNPDGIPFHLPDGGELLQSSPGFVRGFKLKSASKHLPPSALELLERKYLPGNSL</sequence>
<keyword evidence="2" id="KW-1185">Reference proteome</keyword>
<gene>
    <name evidence="1" type="ORF">DFP72DRAFT_894307</name>
</gene>
<accession>A0A8H6I031</accession>
<dbReference type="Proteomes" id="UP000521943">
    <property type="component" value="Unassembled WGS sequence"/>
</dbReference>
<reference evidence="1 2" key="1">
    <citation type="submission" date="2020-07" db="EMBL/GenBank/DDBJ databases">
        <title>Comparative genomics of pyrophilous fungi reveals a link between fire events and developmental genes.</title>
        <authorList>
            <consortium name="DOE Joint Genome Institute"/>
            <person name="Steindorff A.S."/>
            <person name="Carver A."/>
            <person name="Calhoun S."/>
            <person name="Stillman K."/>
            <person name="Liu H."/>
            <person name="Lipzen A."/>
            <person name="Pangilinan J."/>
            <person name="Labutti K."/>
            <person name="Bruns T.D."/>
            <person name="Grigoriev I.V."/>
        </authorList>
    </citation>
    <scope>NUCLEOTIDE SEQUENCE [LARGE SCALE GENOMIC DNA]</scope>
    <source>
        <strain evidence="1 2">CBS 144469</strain>
    </source>
</reference>
<organism evidence="1 2">
    <name type="scientific">Ephemerocybe angulata</name>
    <dbReference type="NCBI Taxonomy" id="980116"/>
    <lineage>
        <taxon>Eukaryota</taxon>
        <taxon>Fungi</taxon>
        <taxon>Dikarya</taxon>
        <taxon>Basidiomycota</taxon>
        <taxon>Agaricomycotina</taxon>
        <taxon>Agaricomycetes</taxon>
        <taxon>Agaricomycetidae</taxon>
        <taxon>Agaricales</taxon>
        <taxon>Agaricineae</taxon>
        <taxon>Psathyrellaceae</taxon>
        <taxon>Ephemerocybe</taxon>
    </lineage>
</organism>
<name>A0A8H6I031_9AGAR</name>
<evidence type="ECO:0000313" key="2">
    <source>
        <dbReference type="Proteomes" id="UP000521943"/>
    </source>
</evidence>
<protein>
    <submittedName>
        <fullName evidence="1">Uncharacterized protein</fullName>
    </submittedName>
</protein>
<dbReference type="AlphaFoldDB" id="A0A8H6I031"/>
<dbReference type="OrthoDB" id="2839137at2759"/>
<proteinExistence type="predicted"/>
<dbReference type="EMBL" id="JACGCI010000026">
    <property type="protein sequence ID" value="KAF6756435.1"/>
    <property type="molecule type" value="Genomic_DNA"/>
</dbReference>
<evidence type="ECO:0000313" key="1">
    <source>
        <dbReference type="EMBL" id="KAF6756435.1"/>
    </source>
</evidence>
<comment type="caution">
    <text evidence="1">The sequence shown here is derived from an EMBL/GenBank/DDBJ whole genome shotgun (WGS) entry which is preliminary data.</text>
</comment>